<feature type="transmembrane region" description="Helical" evidence="9">
    <location>
        <begin position="183"/>
        <end position="203"/>
    </location>
</feature>
<evidence type="ECO:0000313" key="10">
    <source>
        <dbReference type="EMBL" id="GBQ85949.1"/>
    </source>
</evidence>
<dbReference type="EMBL" id="BAPV01000004">
    <property type="protein sequence ID" value="GBQ85949.1"/>
    <property type="molecule type" value="Genomic_DNA"/>
</dbReference>
<feature type="transmembrane region" description="Helical" evidence="9">
    <location>
        <begin position="345"/>
        <end position="362"/>
    </location>
</feature>
<comment type="similarity">
    <text evidence="2 7">Belongs to the purine-cytosine permease (2.A.39) family.</text>
</comment>
<comment type="caution">
    <text evidence="10">The sequence shown here is derived from an EMBL/GenBank/DDBJ whole genome shotgun (WGS) entry which is preliminary data.</text>
</comment>
<reference evidence="10" key="1">
    <citation type="submission" date="2013-04" db="EMBL/GenBank/DDBJ databases">
        <title>The genome sequencing project of 58 acetic acid bacteria.</title>
        <authorList>
            <person name="Okamoto-Kainuma A."/>
            <person name="Ishikawa M."/>
            <person name="Umino S."/>
            <person name="Koizumi Y."/>
            <person name="Shiwa Y."/>
            <person name="Yoshikawa H."/>
            <person name="Matsutani M."/>
            <person name="Matsushita K."/>
        </authorList>
    </citation>
    <scope>NUCLEOTIDE SEQUENCE</scope>
    <source>
        <strain evidence="10">NRIC 0535</strain>
    </source>
</reference>
<feature type="transmembrane region" description="Helical" evidence="9">
    <location>
        <begin position="223"/>
        <end position="245"/>
    </location>
</feature>
<evidence type="ECO:0000256" key="1">
    <source>
        <dbReference type="ARBA" id="ARBA00004141"/>
    </source>
</evidence>
<comment type="subcellular location">
    <subcellularLocation>
        <location evidence="1">Membrane</location>
        <topology evidence="1">Multi-pass membrane protein</topology>
    </subcellularLocation>
</comment>
<keyword evidence="6 7" id="KW-0472">Membrane</keyword>
<feature type="transmembrane region" description="Helical" evidence="9">
    <location>
        <begin position="122"/>
        <end position="144"/>
    </location>
</feature>
<dbReference type="PANTHER" id="PTHR31806">
    <property type="entry name" value="PURINE-CYTOSINE PERMEASE FCY2-RELATED"/>
    <property type="match status" value="1"/>
</dbReference>
<feature type="transmembrane region" description="Helical" evidence="9">
    <location>
        <begin position="156"/>
        <end position="176"/>
    </location>
</feature>
<dbReference type="PIRSF" id="PIRSF002744">
    <property type="entry name" value="Pur-cyt_permease"/>
    <property type="match status" value="1"/>
</dbReference>
<evidence type="ECO:0000256" key="3">
    <source>
        <dbReference type="ARBA" id="ARBA00022448"/>
    </source>
</evidence>
<dbReference type="InterPro" id="IPR026030">
    <property type="entry name" value="Pur-cyt_permease_Fcy2/21/22"/>
</dbReference>
<proteinExistence type="inferred from homology"/>
<feature type="transmembrane region" description="Helical" evidence="9">
    <location>
        <begin position="299"/>
        <end position="324"/>
    </location>
</feature>
<dbReference type="InterPro" id="IPR001248">
    <property type="entry name" value="Pur-cyt_permease"/>
</dbReference>
<feature type="transmembrane region" description="Helical" evidence="9">
    <location>
        <begin position="257"/>
        <end position="279"/>
    </location>
</feature>
<protein>
    <submittedName>
        <fullName evidence="10">Purine-cytosine permease</fullName>
    </submittedName>
</protein>
<evidence type="ECO:0000256" key="5">
    <source>
        <dbReference type="ARBA" id="ARBA00022989"/>
    </source>
</evidence>
<dbReference type="PANTHER" id="PTHR31806:SF1">
    <property type="entry name" value="PURINE-CYTOSINE PERMEASE FCY2-RELATED"/>
    <property type="match status" value="1"/>
</dbReference>
<evidence type="ECO:0000256" key="2">
    <source>
        <dbReference type="ARBA" id="ARBA00008974"/>
    </source>
</evidence>
<keyword evidence="4 9" id="KW-0812">Transmembrane</keyword>
<dbReference type="RefSeq" id="WP_264814685.1">
    <property type="nucleotide sequence ID" value="NZ_BAPV01000004.1"/>
</dbReference>
<evidence type="ECO:0000313" key="11">
    <source>
        <dbReference type="Proteomes" id="UP001062776"/>
    </source>
</evidence>
<name>A0ABQ0Q097_9PROT</name>
<accession>A0ABQ0Q097</accession>
<organism evidence="10 11">
    <name type="scientific">Asaia krungthepensis NRIC 0535</name>
    <dbReference type="NCBI Taxonomy" id="1307925"/>
    <lineage>
        <taxon>Bacteria</taxon>
        <taxon>Pseudomonadati</taxon>
        <taxon>Pseudomonadota</taxon>
        <taxon>Alphaproteobacteria</taxon>
        <taxon>Acetobacterales</taxon>
        <taxon>Acetobacteraceae</taxon>
        <taxon>Asaia</taxon>
    </lineage>
</organism>
<feature type="region of interest" description="Disordered" evidence="8">
    <location>
        <begin position="1"/>
        <end position="22"/>
    </location>
</feature>
<evidence type="ECO:0000256" key="6">
    <source>
        <dbReference type="ARBA" id="ARBA00023136"/>
    </source>
</evidence>
<feature type="transmembrane region" description="Helical" evidence="9">
    <location>
        <begin position="78"/>
        <end position="101"/>
    </location>
</feature>
<feature type="transmembrane region" description="Helical" evidence="9">
    <location>
        <begin position="416"/>
        <end position="433"/>
    </location>
</feature>
<evidence type="ECO:0000256" key="8">
    <source>
        <dbReference type="SAM" id="MobiDB-lite"/>
    </source>
</evidence>
<feature type="transmembrane region" description="Helical" evidence="9">
    <location>
        <begin position="374"/>
        <end position="395"/>
    </location>
</feature>
<evidence type="ECO:0000256" key="9">
    <source>
        <dbReference type="SAM" id="Phobius"/>
    </source>
</evidence>
<keyword evidence="3 7" id="KW-0813">Transport</keyword>
<evidence type="ECO:0000256" key="7">
    <source>
        <dbReference type="PIRNR" id="PIRNR002744"/>
    </source>
</evidence>
<gene>
    <name evidence="10" type="ORF">AA0535_0901</name>
</gene>
<feature type="transmembrane region" description="Helical" evidence="9">
    <location>
        <begin position="453"/>
        <end position="469"/>
    </location>
</feature>
<dbReference type="Proteomes" id="UP001062776">
    <property type="component" value="Unassembled WGS sequence"/>
</dbReference>
<dbReference type="Pfam" id="PF02133">
    <property type="entry name" value="Transp_cyt_pur"/>
    <property type="match status" value="1"/>
</dbReference>
<dbReference type="Gene3D" id="1.10.4160.10">
    <property type="entry name" value="Hydantoin permease"/>
    <property type="match status" value="1"/>
</dbReference>
<evidence type="ECO:0000256" key="4">
    <source>
        <dbReference type="ARBA" id="ARBA00022692"/>
    </source>
</evidence>
<keyword evidence="5 9" id="KW-1133">Transmembrane helix</keyword>
<keyword evidence="11" id="KW-1185">Reference proteome</keyword>
<sequence length="477" mass="51874">MSHALPTPLNLPPAGKNETRPMDDTLPLSIENETIFPVPEARRHGNAWSLFKVWVGANQNVMAVMTGLLYPGICHLSLGWSLLAILTGNIVGGVFMALHAAQGPHLGIPQMQQTRGQFGSTGSLLIIAVIIIMYVGFTTTFFAIGREEARSLFGSGFGQLPIWGTVLVTALLCMIGHDLIERFIAGFIPVASLAFLLVGLAYLDLAQGHLAQAIWATPALHDFLKALSLGVLWQIAYAPYVSDYTRYLPSSTGERTAFVVCLAGSVLGTAYPMVIGAFIGSTGFNGSMYDAVRPWGTILPAVLFLVVMISTLVSCTMQIYCAALSSLTFLQTFRQNWHPTGRARGMAALILLLICALITEMLSGDVLTILDNVIALLLAVLSPWTAINLVDYYLIRHGHYDMESLFRRDGGIYGTANRPALSCYALGVLVQIPFLSNGLYTGRIAHMLDGIDLSWILGIFVPGAFYWAWSRTRPCKR</sequence>